<dbReference type="PATRIC" id="fig|34073.19.peg.1139"/>
<protein>
    <submittedName>
        <fullName evidence="2">AIPR protein</fullName>
    </submittedName>
</protein>
<dbReference type="EMBL" id="JZWI01000006">
    <property type="protein sequence ID" value="KLN57607.1"/>
    <property type="molecule type" value="Genomic_DNA"/>
</dbReference>
<proteinExistence type="predicted"/>
<dbReference type="Pfam" id="PF10592">
    <property type="entry name" value="AIPR"/>
    <property type="match status" value="1"/>
</dbReference>
<feature type="domain" description="Abortive phage infection protein C-terminal" evidence="1">
    <location>
        <begin position="261"/>
        <end position="497"/>
    </location>
</feature>
<dbReference type="InterPro" id="IPR018891">
    <property type="entry name" value="AIPR_C"/>
</dbReference>
<evidence type="ECO:0000313" key="2">
    <source>
        <dbReference type="EMBL" id="KLN57607.1"/>
    </source>
</evidence>
<organism evidence="2 3">
    <name type="scientific">Variovorax paradoxus</name>
    <dbReference type="NCBI Taxonomy" id="34073"/>
    <lineage>
        <taxon>Bacteria</taxon>
        <taxon>Pseudomonadati</taxon>
        <taxon>Pseudomonadota</taxon>
        <taxon>Betaproteobacteria</taxon>
        <taxon>Burkholderiales</taxon>
        <taxon>Comamonadaceae</taxon>
        <taxon>Variovorax</taxon>
    </lineage>
</organism>
<dbReference type="Proteomes" id="UP000035170">
    <property type="component" value="Unassembled WGS sequence"/>
</dbReference>
<name>A0A0H2MAA9_VARPD</name>
<comment type="caution">
    <text evidence="2">The sequence shown here is derived from an EMBL/GenBank/DDBJ whole genome shotgun (WGS) entry which is preliminary data.</text>
</comment>
<evidence type="ECO:0000259" key="1">
    <source>
        <dbReference type="Pfam" id="PF10592"/>
    </source>
</evidence>
<reference evidence="2 3" key="1">
    <citation type="submission" date="2015-03" db="EMBL/GenBank/DDBJ databases">
        <title>Genome sequence of Variovorax paradoxus TBEA6.</title>
        <authorList>
            <person name="Poehlein A."/>
            <person name="Schuldes J."/>
            <person name="Wuebbeler J.H."/>
            <person name="Hiessl S."/>
            <person name="Steinbuechel A."/>
            <person name="Daniel R."/>
        </authorList>
    </citation>
    <scope>NUCLEOTIDE SEQUENCE [LARGE SCALE GENOMIC DNA]</scope>
    <source>
        <strain evidence="2 3">TBEA6</strain>
    </source>
</reference>
<sequence>MAMHRIIQAHFDSFIKSFGLEGDDEATQFEKFATHCVIANRYSGTFDLDDVVTSTDDDGIDGLAVVVDESVATSTEDTQAIFAAPRRNHDVDVIFVQAKRSEGFDLGDFLKFKEGILRFVNQVPYGATDDVLVEARGMFDTVVKEVPKLRNGRPSLTARYVTTGAYHKPDALQTALNDFTGQLIELGLFHEIDVRFLGREDLTKLWVSTYSGIEASLPVFSHAALPNIAGIDEAYLAVVKASDFVNNLLVTPDGNLRGQVFEENVRSFLGDDNLVNASIAATLASDGASRFPVLNNGITLVCPEVKLQGTTLHLTNYQIVNGCQTSNVLFQKRDSLGDVMVNIKVVKTQLEDVFSDLVRATNSQTKVEDPQFLSLRPIIKRVEQYFNAFEGEDSRLYLERRDRQYVGLGIPAVRIFSLNSAAKCVAAMWCNKPELSARYPKQMYEELTDTMFADHVKEATFYASCLTMYRFNLLVSNSTIPQNMKRFKWHVLTMVRALICGSGVVALNSKAAEQQAQKIIGAMQQHGAATTEVFTGIVTVLQGLGEVTSDRLKRQTILQEMLGAIGQ</sequence>
<dbReference type="AlphaFoldDB" id="A0A0H2MAA9"/>
<gene>
    <name evidence="2" type="ORF">VPARA_11200</name>
</gene>
<accession>A0A0H2MAA9</accession>
<dbReference type="RefSeq" id="WP_230682796.1">
    <property type="nucleotide sequence ID" value="NZ_JZWI01000006.1"/>
</dbReference>
<keyword evidence="3" id="KW-1185">Reference proteome</keyword>
<evidence type="ECO:0000313" key="3">
    <source>
        <dbReference type="Proteomes" id="UP000035170"/>
    </source>
</evidence>